<sequence>MAIVIFATVRFYAKKDTNKTNFTSIPAAFWYTTVTMTALEMKSSLGLCLGPQSEAHMTMRGMPNILESCGGPGGWENLEFDPSVDSSPPQCPSPTEEKPAPPVNPKCGYGAACNWILLNLKHSFPCSDGPCVSLYR</sequence>
<evidence type="ECO:0000256" key="1">
    <source>
        <dbReference type="SAM" id="MobiDB-lite"/>
    </source>
</evidence>
<dbReference type="EMBL" id="JAKZEL010000021">
    <property type="protein sequence ID" value="KAI4532814.1"/>
    <property type="molecule type" value="Genomic_DNA"/>
</dbReference>
<protein>
    <submittedName>
        <fullName evidence="2">Uncharacterized protein</fullName>
    </submittedName>
</protein>
<comment type="caution">
    <text evidence="2">The sequence shown here is derived from an EMBL/GenBank/DDBJ whole genome shotgun (WGS) entry which is preliminary data.</text>
</comment>
<organism evidence="2 3">
    <name type="scientific">Ovis ammon polii</name>
    <dbReference type="NCBI Taxonomy" id="230172"/>
    <lineage>
        <taxon>Eukaryota</taxon>
        <taxon>Metazoa</taxon>
        <taxon>Chordata</taxon>
        <taxon>Craniata</taxon>
        <taxon>Vertebrata</taxon>
        <taxon>Euteleostomi</taxon>
        <taxon>Mammalia</taxon>
        <taxon>Eutheria</taxon>
        <taxon>Laurasiatheria</taxon>
        <taxon>Artiodactyla</taxon>
        <taxon>Ruminantia</taxon>
        <taxon>Pecora</taxon>
        <taxon>Bovidae</taxon>
        <taxon>Caprinae</taxon>
        <taxon>Ovis</taxon>
    </lineage>
</organism>
<dbReference type="SUPFAM" id="SSF81324">
    <property type="entry name" value="Voltage-gated potassium channels"/>
    <property type="match status" value="1"/>
</dbReference>
<proteinExistence type="predicted"/>
<accession>A0AAD4TUY6</accession>
<reference evidence="2" key="1">
    <citation type="submission" date="2022-03" db="EMBL/GenBank/DDBJ databases">
        <title>Genomic analyses of argali, domestic sheep and their hybrids provide insights into chromosomal evolution, heterosis and genetic basis of agronomic traits.</title>
        <authorList>
            <person name="Li M."/>
        </authorList>
    </citation>
    <scope>NUCLEOTIDE SEQUENCE</scope>
    <source>
        <strain evidence="2">CAU-MHL-2022a</strain>
        <tissue evidence="2">Skin</tissue>
    </source>
</reference>
<evidence type="ECO:0000313" key="2">
    <source>
        <dbReference type="EMBL" id="KAI4532814.1"/>
    </source>
</evidence>
<name>A0AAD4TUY6_OVIAM</name>
<evidence type="ECO:0000313" key="3">
    <source>
        <dbReference type="Proteomes" id="UP001214576"/>
    </source>
</evidence>
<gene>
    <name evidence="2" type="ORF">MG293_017222</name>
</gene>
<keyword evidence="3" id="KW-1185">Reference proteome</keyword>
<dbReference type="Proteomes" id="UP001214576">
    <property type="component" value="Unassembled WGS sequence"/>
</dbReference>
<dbReference type="Gene3D" id="1.10.287.70">
    <property type="match status" value="1"/>
</dbReference>
<feature type="region of interest" description="Disordered" evidence="1">
    <location>
        <begin position="81"/>
        <end position="103"/>
    </location>
</feature>
<dbReference type="AlphaFoldDB" id="A0AAD4TUY6"/>